<reference evidence="1" key="1">
    <citation type="journal article" date="2019" name="Sci. Rep.">
        <title>Draft genome of Tanacetum cinerariifolium, the natural source of mosquito coil.</title>
        <authorList>
            <person name="Yamashiro T."/>
            <person name="Shiraishi A."/>
            <person name="Satake H."/>
            <person name="Nakayama K."/>
        </authorList>
    </citation>
    <scope>NUCLEOTIDE SEQUENCE</scope>
</reference>
<accession>A0A6L2JX40</accession>
<keyword evidence="1" id="KW-0012">Acyltransferase</keyword>
<organism evidence="1">
    <name type="scientific">Tanacetum cinerariifolium</name>
    <name type="common">Dalmatian daisy</name>
    <name type="synonym">Chrysanthemum cinerariifolium</name>
    <dbReference type="NCBI Taxonomy" id="118510"/>
    <lineage>
        <taxon>Eukaryota</taxon>
        <taxon>Viridiplantae</taxon>
        <taxon>Streptophyta</taxon>
        <taxon>Embryophyta</taxon>
        <taxon>Tracheophyta</taxon>
        <taxon>Spermatophyta</taxon>
        <taxon>Magnoliopsida</taxon>
        <taxon>eudicotyledons</taxon>
        <taxon>Gunneridae</taxon>
        <taxon>Pentapetalae</taxon>
        <taxon>asterids</taxon>
        <taxon>campanulids</taxon>
        <taxon>Asterales</taxon>
        <taxon>Asteraceae</taxon>
        <taxon>Asteroideae</taxon>
        <taxon>Anthemideae</taxon>
        <taxon>Anthemidinae</taxon>
        <taxon>Tanacetum</taxon>
    </lineage>
</organism>
<proteinExistence type="predicted"/>
<comment type="caution">
    <text evidence="1">The sequence shown here is derived from an EMBL/GenBank/DDBJ whole genome shotgun (WGS) entry which is preliminary data.</text>
</comment>
<name>A0A6L2JX40_TANCI</name>
<dbReference type="EMBL" id="BKCJ010001413">
    <property type="protein sequence ID" value="GEU41250.1"/>
    <property type="molecule type" value="Genomic_DNA"/>
</dbReference>
<sequence length="167" mass="18487">MALAGGHSARGYGATSGMAGTTIFWVVTMARGYGSAIPRALREMKESCNVSSCSPVGKDTSERIQKHEMIAGFAGSVRTYGSAALGKLFLFHVVLICKGMRTFYYIMAMKEENALMEEDMSEDYSDISSDEILDLDSPKKRFTICRERIPEAYIFSLKNCGLVLEHR</sequence>
<dbReference type="GO" id="GO:0016746">
    <property type="term" value="F:acyltransferase activity"/>
    <property type="evidence" value="ECO:0007669"/>
    <property type="project" value="UniProtKB-KW"/>
</dbReference>
<keyword evidence="1" id="KW-0808">Transferase</keyword>
<gene>
    <name evidence="1" type="ORF">Tci_013228</name>
</gene>
<protein>
    <submittedName>
        <fullName evidence="1">Protein S-acyltransferase 18</fullName>
    </submittedName>
</protein>
<dbReference type="AlphaFoldDB" id="A0A6L2JX40"/>
<evidence type="ECO:0000313" key="1">
    <source>
        <dbReference type="EMBL" id="GEU41250.1"/>
    </source>
</evidence>